<dbReference type="FunCoup" id="A0A7J6IT07">
    <property type="interactions" value="17"/>
</dbReference>
<feature type="transmembrane region" description="Helical" evidence="7">
    <location>
        <begin position="253"/>
        <end position="277"/>
    </location>
</feature>
<evidence type="ECO:0000256" key="7">
    <source>
        <dbReference type="SAM" id="Phobius"/>
    </source>
</evidence>
<gene>
    <name evidence="8" type="ORF">CGGC5_v012624</name>
</gene>
<dbReference type="GO" id="GO:0022857">
    <property type="term" value="F:transmembrane transporter activity"/>
    <property type="evidence" value="ECO:0007669"/>
    <property type="project" value="InterPro"/>
</dbReference>
<keyword evidence="5 7" id="KW-0472">Membrane</keyword>
<evidence type="ECO:0000256" key="6">
    <source>
        <dbReference type="SAM" id="MobiDB-lite"/>
    </source>
</evidence>
<keyword evidence="9" id="KW-1185">Reference proteome</keyword>
<feature type="transmembrane region" description="Helical" evidence="7">
    <location>
        <begin position="206"/>
        <end position="227"/>
    </location>
</feature>
<feature type="transmembrane region" description="Helical" evidence="7">
    <location>
        <begin position="417"/>
        <end position="440"/>
    </location>
</feature>
<comment type="subcellular location">
    <subcellularLocation>
        <location evidence="1">Membrane</location>
        <topology evidence="1">Multi-pass membrane protein</topology>
    </subcellularLocation>
</comment>
<dbReference type="GO" id="GO:0016020">
    <property type="term" value="C:membrane"/>
    <property type="evidence" value="ECO:0007669"/>
    <property type="project" value="UniProtKB-SubCell"/>
</dbReference>
<dbReference type="RefSeq" id="XP_031889941.1">
    <property type="nucleotide sequence ID" value="XM_032030253.1"/>
</dbReference>
<feature type="transmembrane region" description="Helical" evidence="7">
    <location>
        <begin position="289"/>
        <end position="313"/>
    </location>
</feature>
<dbReference type="PANTHER" id="PTHR45649:SF28">
    <property type="entry name" value="TRANSPORTER, PUTATIVE (EUROFUNG)-RELATED"/>
    <property type="match status" value="1"/>
</dbReference>
<dbReference type="GeneID" id="43614323"/>
<evidence type="ECO:0000256" key="4">
    <source>
        <dbReference type="ARBA" id="ARBA00022989"/>
    </source>
</evidence>
<dbReference type="PIRSF" id="PIRSF006060">
    <property type="entry name" value="AA_transporter"/>
    <property type="match status" value="1"/>
</dbReference>
<dbReference type="Proteomes" id="UP000011096">
    <property type="component" value="Unassembled WGS sequence"/>
</dbReference>
<feature type="transmembrane region" description="Helical" evidence="7">
    <location>
        <begin position="134"/>
        <end position="159"/>
    </location>
</feature>
<reference evidence="8 9" key="1">
    <citation type="submission" date="2012-08" db="EMBL/GenBank/DDBJ databases">
        <authorList>
            <person name="Gan P.H.P."/>
            <person name="Ikeda K."/>
            <person name="Irieda H."/>
            <person name="Narusaka M."/>
            <person name="O'Connell R.J."/>
            <person name="Narusaka Y."/>
            <person name="Takano Y."/>
            <person name="Kubo Y."/>
            <person name="Shirasu K."/>
        </authorList>
    </citation>
    <scope>NUCLEOTIDE SEQUENCE [LARGE SCALE GENOMIC DNA]</scope>
    <source>
        <strain evidence="8 9">Nara gc5</strain>
    </source>
</reference>
<evidence type="ECO:0000313" key="9">
    <source>
        <dbReference type="Proteomes" id="UP000011096"/>
    </source>
</evidence>
<dbReference type="InParanoid" id="A0A7J6IT07"/>
<organism evidence="8 9">
    <name type="scientific">Colletotrichum fructicola (strain Nara gc5)</name>
    <name type="common">Anthracnose fungus</name>
    <name type="synonym">Colletotrichum gloeosporioides (strain Nara gc5)</name>
    <dbReference type="NCBI Taxonomy" id="1213859"/>
    <lineage>
        <taxon>Eukaryota</taxon>
        <taxon>Fungi</taxon>
        <taxon>Dikarya</taxon>
        <taxon>Ascomycota</taxon>
        <taxon>Pezizomycotina</taxon>
        <taxon>Sordariomycetes</taxon>
        <taxon>Hypocreomycetidae</taxon>
        <taxon>Glomerellales</taxon>
        <taxon>Glomerellaceae</taxon>
        <taxon>Colletotrichum</taxon>
        <taxon>Colletotrichum gloeosporioides species complex</taxon>
    </lineage>
</organism>
<feature type="transmembrane region" description="Helical" evidence="7">
    <location>
        <begin position="489"/>
        <end position="508"/>
    </location>
</feature>
<feature type="transmembrane region" description="Helical" evidence="7">
    <location>
        <begin position="342"/>
        <end position="368"/>
    </location>
</feature>
<comment type="caution">
    <text evidence="8">The sequence shown here is derived from an EMBL/GenBank/DDBJ whole genome shotgun (WGS) entry which is preliminary data.</text>
</comment>
<feature type="region of interest" description="Disordered" evidence="6">
    <location>
        <begin position="1"/>
        <end position="29"/>
    </location>
</feature>
<protein>
    <submittedName>
        <fullName evidence="8">Putative amino-acid permease</fullName>
    </submittedName>
</protein>
<feature type="transmembrane region" description="Helical" evidence="7">
    <location>
        <begin position="60"/>
        <end position="83"/>
    </location>
</feature>
<evidence type="ECO:0000256" key="3">
    <source>
        <dbReference type="ARBA" id="ARBA00022692"/>
    </source>
</evidence>
<keyword evidence="3 7" id="KW-0812">Transmembrane</keyword>
<evidence type="ECO:0000256" key="1">
    <source>
        <dbReference type="ARBA" id="ARBA00004141"/>
    </source>
</evidence>
<proteinExistence type="predicted"/>
<name>A0A7J6IT07_COLFN</name>
<keyword evidence="4 7" id="KW-1133">Transmembrane helix</keyword>
<accession>A0A7J6IT07</accession>
<feature type="transmembrane region" description="Helical" evidence="7">
    <location>
        <begin position="179"/>
        <end position="199"/>
    </location>
</feature>
<dbReference type="Pfam" id="PF13520">
    <property type="entry name" value="AA_permease_2"/>
    <property type="match status" value="1"/>
</dbReference>
<dbReference type="Gene3D" id="1.20.1740.10">
    <property type="entry name" value="Amino acid/polyamine transporter I"/>
    <property type="match status" value="1"/>
</dbReference>
<dbReference type="PANTHER" id="PTHR45649">
    <property type="entry name" value="AMINO-ACID PERMEASE BAT1"/>
    <property type="match status" value="1"/>
</dbReference>
<reference evidence="8 9" key="2">
    <citation type="submission" date="2020-04" db="EMBL/GenBank/DDBJ databases">
        <title>Genome sequencing and assembly of multiple isolates from the Colletotrichum gloeosporioides species complex.</title>
        <authorList>
            <person name="Gan P."/>
            <person name="Shirasu K."/>
        </authorList>
    </citation>
    <scope>NUCLEOTIDE SEQUENCE [LARGE SCALE GENOMIC DNA]</scope>
    <source>
        <strain evidence="8 9">Nara gc5</strain>
    </source>
</reference>
<feature type="transmembrane region" description="Helical" evidence="7">
    <location>
        <begin position="89"/>
        <end position="113"/>
    </location>
</feature>
<dbReference type="AlphaFoldDB" id="A0A7J6IT07"/>
<evidence type="ECO:0000313" key="8">
    <source>
        <dbReference type="EMBL" id="KAF4480019.1"/>
    </source>
</evidence>
<evidence type="ECO:0000256" key="5">
    <source>
        <dbReference type="ARBA" id="ARBA00023136"/>
    </source>
</evidence>
<sequence>MAKTEYEDFQPEVEAKPTSNGRRSSRSGTLHSVAAGDVETLEQLGYEPSNLHRNRSTRTLLFQSFAICSIPYGLGGPLINVIYGGGPLALFVGWIVVALLSQCVALSVAELASRYPTSAGPYYWSFQVASRGKAALSFVTGWTWLIANWTITLSVNFGFASLLAGTITMMEPTWVATSWQLLLVFYGLTIFTAVVVIFCNRWLSTVDAFCSGFIGVTIFVVLVALSVQAKAGRHDAAYALGHYEETFSGWEHFTFFIGLLPSAYVFCAVGMISAMAEECKDPSVRVPKAIALTVPIQGVAGLFFILPICFTLAPLDQIIASPYGQALPVVFSAAMGTPGGGLGLMILVLIVTIGCSLSITVAASRCTWAFARDNAIPGAHLWSKVDAKLGVPVNAVILVTVVEMLLGLINIGSTSAFTAFVSVGVMALEISYLIPILISLMHGRKEVNGARYTCGPKIGTLVNCIAIAWIFFQTVLFSMPTALPVTAVSMNYASVVFVGFAVLSAIWYRVHARKVYKGPPATDGIAA</sequence>
<feature type="transmembrane region" description="Helical" evidence="7">
    <location>
        <begin position="461"/>
        <end position="483"/>
    </location>
</feature>
<evidence type="ECO:0000256" key="2">
    <source>
        <dbReference type="ARBA" id="ARBA00022448"/>
    </source>
</evidence>
<dbReference type="EMBL" id="ANPB02000007">
    <property type="protein sequence ID" value="KAF4480019.1"/>
    <property type="molecule type" value="Genomic_DNA"/>
</dbReference>
<dbReference type="InterPro" id="IPR002293">
    <property type="entry name" value="AA/rel_permease1"/>
</dbReference>
<feature type="transmembrane region" description="Helical" evidence="7">
    <location>
        <begin position="389"/>
        <end position="411"/>
    </location>
</feature>
<dbReference type="OrthoDB" id="3900342at2759"/>
<keyword evidence="2" id="KW-0813">Transport</keyword>